<dbReference type="PANTHER" id="PTHR30353">
    <property type="entry name" value="INNER MEMBRANE PROTEIN DEDA-RELATED"/>
    <property type="match status" value="1"/>
</dbReference>
<dbReference type="PANTHER" id="PTHR30353:SF0">
    <property type="entry name" value="TRANSMEMBRANE PROTEIN"/>
    <property type="match status" value="1"/>
</dbReference>
<sequence>MTQLSALVPLLLPSWLDPQHIVSATGASALWIVALIVFAECGLAIFFMPGDSLLFAIGMFTAVGVTSGSDPLIQYGGKFSTVLVVNIVLLVAAVAGNVVGYWIGHRIGPALFREREGVIGKLFKPEYVDKTNAFFERHGSATLILARFVPIVRTFVTMVAGIGKMPFRKFITYTAIGGIAWVLIAVQAGHFLGQVPFIRDNFEMALILIVLISVLPMGIEWLRSRRKGGKDVDAADAVYDDIEYRMHERSTTTD</sequence>
<feature type="domain" description="VTT" evidence="8">
    <location>
        <begin position="72"/>
        <end position="190"/>
    </location>
</feature>
<dbReference type="GO" id="GO:0005886">
    <property type="term" value="C:plasma membrane"/>
    <property type="evidence" value="ECO:0007669"/>
    <property type="project" value="UniProtKB-SubCell"/>
</dbReference>
<dbReference type="Proteomes" id="UP000075221">
    <property type="component" value="Chromosome"/>
</dbReference>
<proteinExistence type="inferred from homology"/>
<evidence type="ECO:0000313" key="12">
    <source>
        <dbReference type="Proteomes" id="UP000178666"/>
    </source>
</evidence>
<feature type="transmembrane region" description="Helical" evidence="7">
    <location>
        <begin position="170"/>
        <end position="192"/>
    </location>
</feature>
<evidence type="ECO:0000313" key="11">
    <source>
        <dbReference type="Proteomes" id="UP000075221"/>
    </source>
</evidence>
<evidence type="ECO:0000256" key="6">
    <source>
        <dbReference type="ARBA" id="ARBA00023136"/>
    </source>
</evidence>
<feature type="transmembrane region" description="Helical" evidence="7">
    <location>
        <begin position="53"/>
        <end position="73"/>
    </location>
</feature>
<comment type="subcellular location">
    <subcellularLocation>
        <location evidence="1 7">Cell membrane</location>
        <topology evidence="1 7">Multi-pass membrane protein</topology>
    </subcellularLocation>
</comment>
<dbReference type="AlphaFoldDB" id="A0AAC8YHV8"/>
<keyword evidence="6 7" id="KW-0472">Membrane</keyword>
<evidence type="ECO:0000256" key="4">
    <source>
        <dbReference type="ARBA" id="ARBA00022692"/>
    </source>
</evidence>
<evidence type="ECO:0000259" key="8">
    <source>
        <dbReference type="Pfam" id="PF09335"/>
    </source>
</evidence>
<name>A0AAC8YHV8_9ACTN</name>
<evidence type="ECO:0000313" key="9">
    <source>
        <dbReference type="EMBL" id="AMS06347.1"/>
    </source>
</evidence>
<accession>A0AAC8YHV8</accession>
<evidence type="ECO:0000256" key="3">
    <source>
        <dbReference type="ARBA" id="ARBA00022475"/>
    </source>
</evidence>
<comment type="similarity">
    <text evidence="2 7">Belongs to the DedA family.</text>
</comment>
<keyword evidence="5 7" id="KW-1133">Transmembrane helix</keyword>
<keyword evidence="3 7" id="KW-1003">Cell membrane</keyword>
<evidence type="ECO:0000256" key="2">
    <source>
        <dbReference type="ARBA" id="ARBA00010792"/>
    </source>
</evidence>
<dbReference type="RefSeq" id="WP_062820216.1">
    <property type="nucleotide sequence ID" value="NZ_CP014352.1"/>
</dbReference>
<evidence type="ECO:0000256" key="5">
    <source>
        <dbReference type="ARBA" id="ARBA00022989"/>
    </source>
</evidence>
<dbReference type="InterPro" id="IPR032818">
    <property type="entry name" value="DedA-like"/>
</dbReference>
<dbReference type="Proteomes" id="UP000178666">
    <property type="component" value="Chromosome"/>
</dbReference>
<dbReference type="EMBL" id="CP014352">
    <property type="protein sequence ID" value="AMS06347.1"/>
    <property type="molecule type" value="Genomic_DNA"/>
</dbReference>
<keyword evidence="12" id="KW-1185">Reference proteome</keyword>
<organism evidence="9 11">
    <name type="scientific">Acidipropionibacterium acidipropionici</name>
    <dbReference type="NCBI Taxonomy" id="1748"/>
    <lineage>
        <taxon>Bacteria</taxon>
        <taxon>Bacillati</taxon>
        <taxon>Actinomycetota</taxon>
        <taxon>Actinomycetes</taxon>
        <taxon>Propionibacteriales</taxon>
        <taxon>Propionibacteriaceae</taxon>
        <taxon>Acidipropionibacterium</taxon>
    </lineage>
</organism>
<keyword evidence="4 7" id="KW-0812">Transmembrane</keyword>
<reference evidence="10 12" key="1">
    <citation type="journal article" date="2016" name="Plant Dis.">
        <title>Improved production of propionic acid using genome shuffling.</title>
        <authorList>
            <person name="Luna-Flores C.H."/>
            <person name="Palfreyman R.W."/>
            <person name="Kromer J.O."/>
            <person name="Nielsen L.K."/>
            <person name="Marcellin E."/>
        </authorList>
    </citation>
    <scope>NUCLEOTIDE SEQUENCE [LARGE SCALE GENOMIC DNA]</scope>
    <source>
        <strain evidence="10 12">F3E8</strain>
    </source>
</reference>
<dbReference type="Pfam" id="PF09335">
    <property type="entry name" value="VTT_dom"/>
    <property type="match status" value="1"/>
</dbReference>
<dbReference type="EMBL" id="CP015970">
    <property type="protein sequence ID" value="AOZ47799.1"/>
    <property type="molecule type" value="Genomic_DNA"/>
</dbReference>
<feature type="transmembrane region" description="Helical" evidence="7">
    <location>
        <begin position="26"/>
        <end position="46"/>
    </location>
</feature>
<evidence type="ECO:0000256" key="7">
    <source>
        <dbReference type="RuleBase" id="RU367016"/>
    </source>
</evidence>
<protein>
    <submittedName>
        <fullName evidence="9">Cytochrome O ubiquinol oxidase</fullName>
    </submittedName>
</protein>
<evidence type="ECO:0000313" key="10">
    <source>
        <dbReference type="EMBL" id="AOZ47799.1"/>
    </source>
</evidence>
<feature type="transmembrane region" description="Helical" evidence="7">
    <location>
        <begin position="79"/>
        <end position="103"/>
    </location>
</feature>
<dbReference type="InterPro" id="IPR032816">
    <property type="entry name" value="VTT_dom"/>
</dbReference>
<gene>
    <name evidence="10" type="ORF">A8L58_15205</name>
    <name evidence="9" type="ORF">AXH35_13750</name>
</gene>
<evidence type="ECO:0000256" key="1">
    <source>
        <dbReference type="ARBA" id="ARBA00004651"/>
    </source>
</evidence>
<reference evidence="9 11" key="2">
    <citation type="submission" date="2016-02" db="EMBL/GenBank/DDBJ databases">
        <title>Complete Genome Sequence of Propionibacterium acidipropionici ATCC 55737.</title>
        <authorList>
            <person name="Luna Flores C.H."/>
            <person name="Nielsen L.K."/>
            <person name="Marcellin E."/>
        </authorList>
    </citation>
    <scope>NUCLEOTIDE SEQUENCE [LARGE SCALE GENOMIC DNA]</scope>
    <source>
        <strain evidence="9 11">ATCC 55737</strain>
    </source>
</reference>
<feature type="transmembrane region" description="Helical" evidence="7">
    <location>
        <begin position="204"/>
        <end position="222"/>
    </location>
</feature>